<evidence type="ECO:0000259" key="18">
    <source>
        <dbReference type="PROSITE" id="PS50011"/>
    </source>
</evidence>
<keyword evidence="8 15" id="KW-0547">Nucleotide-binding</keyword>
<evidence type="ECO:0000256" key="3">
    <source>
        <dbReference type="ARBA" id="ARBA00012513"/>
    </source>
</evidence>
<dbReference type="RefSeq" id="XP_062693628.1">
    <property type="nucleotide sequence ID" value="XM_062834752.1"/>
</dbReference>
<evidence type="ECO:0000256" key="16">
    <source>
        <dbReference type="SAM" id="MobiDB-lite"/>
    </source>
</evidence>
<evidence type="ECO:0000256" key="2">
    <source>
        <dbReference type="ARBA" id="ARBA00011534"/>
    </source>
</evidence>
<feature type="compositionally biased region" description="Low complexity" evidence="16">
    <location>
        <begin position="34"/>
        <end position="47"/>
    </location>
</feature>
<accession>A0AAJ0I963</accession>
<keyword evidence="17" id="KW-1133">Transmembrane helix</keyword>
<dbReference type="SUPFAM" id="SSF56112">
    <property type="entry name" value="Protein kinase-like (PK-like)"/>
    <property type="match status" value="1"/>
</dbReference>
<protein>
    <recommendedName>
        <fullName evidence="5">EKC/KEOPS complex subunit BUD32</fullName>
        <ecNumber evidence="3">2.7.11.1</ecNumber>
    </recommendedName>
    <alternativeName>
        <fullName evidence="11 12">Atypical Serine/threonine protein kinase BUD32</fullName>
    </alternativeName>
    <alternativeName>
        <fullName evidence="4">EKC/KEOPS complex subunit bud32</fullName>
    </alternativeName>
</protein>
<dbReference type="GO" id="GO:0005524">
    <property type="term" value="F:ATP binding"/>
    <property type="evidence" value="ECO:0007669"/>
    <property type="project" value="UniProtKB-UniRule"/>
</dbReference>
<dbReference type="Gene3D" id="3.30.200.20">
    <property type="entry name" value="Phosphorylase Kinase, domain 1"/>
    <property type="match status" value="1"/>
</dbReference>
<dbReference type="EMBL" id="JAULSX010000003">
    <property type="protein sequence ID" value="KAK3494199.1"/>
    <property type="molecule type" value="Genomic_DNA"/>
</dbReference>
<evidence type="ECO:0000256" key="15">
    <source>
        <dbReference type="PROSITE-ProRule" id="PRU10141"/>
    </source>
</evidence>
<dbReference type="InterPro" id="IPR011009">
    <property type="entry name" value="Kinase-like_dom_sf"/>
</dbReference>
<evidence type="ECO:0000256" key="1">
    <source>
        <dbReference type="ARBA" id="ARBA00003747"/>
    </source>
</evidence>
<feature type="binding site" evidence="15">
    <location>
        <position position="127"/>
    </location>
    <ligand>
        <name>ATP</name>
        <dbReference type="ChEBI" id="CHEBI:30616"/>
    </ligand>
</feature>
<dbReference type="GO" id="GO:0005737">
    <property type="term" value="C:cytoplasm"/>
    <property type="evidence" value="ECO:0007669"/>
    <property type="project" value="TreeGrafter"/>
</dbReference>
<dbReference type="PROSITE" id="PS50011">
    <property type="entry name" value="PROTEIN_KINASE_DOM"/>
    <property type="match status" value="1"/>
</dbReference>
<dbReference type="EC" id="2.7.11.1" evidence="3"/>
<dbReference type="Gene3D" id="1.10.510.10">
    <property type="entry name" value="Transferase(Phosphotransferase) domain 1"/>
    <property type="match status" value="1"/>
</dbReference>
<dbReference type="PROSITE" id="PS00109">
    <property type="entry name" value="PROTEIN_KINASE_TYR"/>
    <property type="match status" value="1"/>
</dbReference>
<feature type="region of interest" description="Disordered" evidence="16">
    <location>
        <begin position="1"/>
        <end position="69"/>
    </location>
</feature>
<evidence type="ECO:0000256" key="17">
    <source>
        <dbReference type="SAM" id="Phobius"/>
    </source>
</evidence>
<proteinExistence type="predicted"/>
<dbReference type="GO" id="GO:0000245">
    <property type="term" value="P:spliceosomal complex assembly"/>
    <property type="evidence" value="ECO:0007669"/>
    <property type="project" value="TreeGrafter"/>
</dbReference>
<dbReference type="PANTHER" id="PTHR47634:SF9">
    <property type="entry name" value="PROTEIN KINASE DOMAIN-CONTAINING PROTEIN-RELATED"/>
    <property type="match status" value="1"/>
</dbReference>
<dbReference type="InterPro" id="IPR051334">
    <property type="entry name" value="SRPK"/>
</dbReference>
<comment type="subunit">
    <text evidence="2">Component of the EKC/KEOPS complex composed of at least BUD32, CGI121, GON7, KAE1 and PCC1; the whole complex dimerizes.</text>
</comment>
<dbReference type="Proteomes" id="UP001285908">
    <property type="component" value="Unassembled WGS sequence"/>
</dbReference>
<dbReference type="InterPro" id="IPR008266">
    <property type="entry name" value="Tyr_kinase_AS"/>
</dbReference>
<evidence type="ECO:0000256" key="5">
    <source>
        <dbReference type="ARBA" id="ARBA00019973"/>
    </source>
</evidence>
<dbReference type="PROSITE" id="PS00107">
    <property type="entry name" value="PROTEIN_KINASE_ATP"/>
    <property type="match status" value="1"/>
</dbReference>
<evidence type="ECO:0000256" key="10">
    <source>
        <dbReference type="ARBA" id="ARBA00022840"/>
    </source>
</evidence>
<keyword evidence="10 15" id="KW-0067">ATP-binding</keyword>
<dbReference type="GeneID" id="87872374"/>
<dbReference type="PANTHER" id="PTHR47634">
    <property type="entry name" value="PROTEIN KINASE DOMAIN-CONTAINING PROTEIN-RELATED"/>
    <property type="match status" value="1"/>
</dbReference>
<dbReference type="InterPro" id="IPR000719">
    <property type="entry name" value="Prot_kinase_dom"/>
</dbReference>
<evidence type="ECO:0000256" key="8">
    <source>
        <dbReference type="ARBA" id="ARBA00022741"/>
    </source>
</evidence>
<dbReference type="GO" id="GO:0005634">
    <property type="term" value="C:nucleus"/>
    <property type="evidence" value="ECO:0007669"/>
    <property type="project" value="TreeGrafter"/>
</dbReference>
<feature type="transmembrane region" description="Helical" evidence="17">
    <location>
        <begin position="624"/>
        <end position="643"/>
    </location>
</feature>
<evidence type="ECO:0000256" key="7">
    <source>
        <dbReference type="ARBA" id="ARBA00022679"/>
    </source>
</evidence>
<evidence type="ECO:0000256" key="4">
    <source>
        <dbReference type="ARBA" id="ARBA00013948"/>
    </source>
</evidence>
<evidence type="ECO:0000256" key="12">
    <source>
        <dbReference type="ARBA" id="ARBA00033194"/>
    </source>
</evidence>
<keyword evidence="6" id="KW-0723">Serine/threonine-protein kinase</keyword>
<comment type="catalytic activity">
    <reaction evidence="14">
        <text>L-seryl-[protein] + ATP = O-phospho-L-seryl-[protein] + ADP + H(+)</text>
        <dbReference type="Rhea" id="RHEA:17989"/>
        <dbReference type="Rhea" id="RHEA-COMP:9863"/>
        <dbReference type="Rhea" id="RHEA-COMP:11604"/>
        <dbReference type="ChEBI" id="CHEBI:15378"/>
        <dbReference type="ChEBI" id="CHEBI:29999"/>
        <dbReference type="ChEBI" id="CHEBI:30616"/>
        <dbReference type="ChEBI" id="CHEBI:83421"/>
        <dbReference type="ChEBI" id="CHEBI:456216"/>
        <dbReference type="EC" id="2.7.11.1"/>
    </reaction>
</comment>
<dbReference type="Pfam" id="PF00069">
    <property type="entry name" value="Pkinase"/>
    <property type="match status" value="2"/>
</dbReference>
<evidence type="ECO:0000313" key="20">
    <source>
        <dbReference type="Proteomes" id="UP001285908"/>
    </source>
</evidence>
<sequence>MSTTSAAPPEQPAEKLTTNMKPQEVANKSPLPESASKSSTASSAALSDVPNKYELDPWPKSAVENPNEYRPGGYHPILLGDHLGPPSNPSRFRVFHKLGYGGFGTVWLCQDMDEMRNNKKWKWRVVKVMSAKASNLKGGNADLKVMEMFEGVDRELLKEKGVSIPMESFWIKGPNGRHLCLMMEWLGPETTGLARCIGHCEGMMKDICFQLLEAMEFIHSRGLCHGDFRPQNILLRLKNGVDEWSEEQLLEILGEPERGTVVEDDDPWDYSKGMPPPLLMKEPEEMQPVKGNPSVPEYLVGCGDIAYGSGLVSTKIAVVDFGVAYPSSDHPARGTSGIAGPYASPEDLTSLRELIGIKADIWSLAATMFEIRFGFKPFAGNNNAPSAIHPMEQVMGPVPPPFRATVREWYKLPAETEEELQGKSNAELSYIKANREDMEKDKKTYMEERGAGAKNYLLFCILYPRSMRISPAQAEDMAKQAKSNPAQLPLWTPIPRNPDRRAFYTRKDYLKYMVPEEEVEVFYDLLMSVFKWQPEDRATIEQIMEHPWFEGRKERRDAVVKPNLTTSELDIVGSISTKLGQAKANISNWFNILFCNKEKKKTMGSNILSRYLWQPTFKTFGKISGVPTAIFWLLMIVPAAWVIKRKIDRGRNVFSPSSVRGLRH</sequence>
<evidence type="ECO:0000313" key="19">
    <source>
        <dbReference type="EMBL" id="KAK3494199.1"/>
    </source>
</evidence>
<evidence type="ECO:0000256" key="9">
    <source>
        <dbReference type="ARBA" id="ARBA00022777"/>
    </source>
</evidence>
<organism evidence="19 20">
    <name type="scientific">Neurospora hispaniola</name>
    <dbReference type="NCBI Taxonomy" id="588809"/>
    <lineage>
        <taxon>Eukaryota</taxon>
        <taxon>Fungi</taxon>
        <taxon>Dikarya</taxon>
        <taxon>Ascomycota</taxon>
        <taxon>Pezizomycotina</taxon>
        <taxon>Sordariomycetes</taxon>
        <taxon>Sordariomycetidae</taxon>
        <taxon>Sordariales</taxon>
        <taxon>Sordariaceae</taxon>
        <taxon>Neurospora</taxon>
    </lineage>
</organism>
<name>A0AAJ0I963_9PEZI</name>
<dbReference type="InterPro" id="IPR017441">
    <property type="entry name" value="Protein_kinase_ATP_BS"/>
</dbReference>
<evidence type="ECO:0000256" key="13">
    <source>
        <dbReference type="ARBA" id="ARBA00047899"/>
    </source>
</evidence>
<keyword evidence="17" id="KW-0812">Transmembrane</keyword>
<keyword evidence="7" id="KW-0808">Transferase</keyword>
<dbReference type="AlphaFoldDB" id="A0AAJ0I963"/>
<dbReference type="GO" id="GO:0050684">
    <property type="term" value="P:regulation of mRNA processing"/>
    <property type="evidence" value="ECO:0007669"/>
    <property type="project" value="TreeGrafter"/>
</dbReference>
<keyword evidence="20" id="KW-1185">Reference proteome</keyword>
<comment type="caution">
    <text evidence="19">The sequence shown here is derived from an EMBL/GenBank/DDBJ whole genome shotgun (WGS) entry which is preliminary data.</text>
</comment>
<dbReference type="SMART" id="SM00220">
    <property type="entry name" value="S_TKc"/>
    <property type="match status" value="1"/>
</dbReference>
<keyword evidence="17" id="KW-0472">Membrane</keyword>
<dbReference type="GO" id="GO:0004674">
    <property type="term" value="F:protein serine/threonine kinase activity"/>
    <property type="evidence" value="ECO:0007669"/>
    <property type="project" value="UniProtKB-KW"/>
</dbReference>
<evidence type="ECO:0000256" key="6">
    <source>
        <dbReference type="ARBA" id="ARBA00022527"/>
    </source>
</evidence>
<comment type="function">
    <text evidence="1">Component of the EKC/KEOPS complex that is required for the formation of a threonylcarbamoyl group on adenosine at position 37 (t(6)A37) in tRNAs that read codons beginning with adenine. The complex is probably involved in the transfer of the threonylcarbamoyl moiety of threonylcarbamoyl-AMP (TC-AMP) to the N6 group of A37. BUD32 has ATPase activity in the context of the EKC/KEOPS complex and likely plays a supporting role to the catalytic subunit KAE1. The EKC/KEOPS complex also promotes both telomere uncapping and telomere elongation. The complex is required for efficient recruitment of transcriptional coactivators.</text>
</comment>
<keyword evidence="9 19" id="KW-0418">Kinase</keyword>
<dbReference type="FunFam" id="3.30.200.20:FF:000968">
    <property type="entry name" value="Serine/threonine protein kinase-56"/>
    <property type="match status" value="1"/>
</dbReference>
<evidence type="ECO:0000256" key="14">
    <source>
        <dbReference type="ARBA" id="ARBA00048679"/>
    </source>
</evidence>
<comment type="catalytic activity">
    <reaction evidence="13">
        <text>L-threonyl-[protein] + ATP = O-phospho-L-threonyl-[protein] + ADP + H(+)</text>
        <dbReference type="Rhea" id="RHEA:46608"/>
        <dbReference type="Rhea" id="RHEA-COMP:11060"/>
        <dbReference type="Rhea" id="RHEA-COMP:11605"/>
        <dbReference type="ChEBI" id="CHEBI:15378"/>
        <dbReference type="ChEBI" id="CHEBI:30013"/>
        <dbReference type="ChEBI" id="CHEBI:30616"/>
        <dbReference type="ChEBI" id="CHEBI:61977"/>
        <dbReference type="ChEBI" id="CHEBI:456216"/>
        <dbReference type="EC" id="2.7.11.1"/>
    </reaction>
</comment>
<gene>
    <name evidence="19" type="ORF">B0T23DRAFT_313622</name>
</gene>
<reference evidence="19 20" key="1">
    <citation type="journal article" date="2023" name="Mol. Phylogenet. Evol.">
        <title>Genome-scale phylogeny and comparative genomics of the fungal order Sordariales.</title>
        <authorList>
            <person name="Hensen N."/>
            <person name="Bonometti L."/>
            <person name="Westerberg I."/>
            <person name="Brannstrom I.O."/>
            <person name="Guillou S."/>
            <person name="Cros-Aarteil S."/>
            <person name="Calhoun S."/>
            <person name="Haridas S."/>
            <person name="Kuo A."/>
            <person name="Mondo S."/>
            <person name="Pangilinan J."/>
            <person name="Riley R."/>
            <person name="LaButti K."/>
            <person name="Andreopoulos B."/>
            <person name="Lipzen A."/>
            <person name="Chen C."/>
            <person name="Yan M."/>
            <person name="Daum C."/>
            <person name="Ng V."/>
            <person name="Clum A."/>
            <person name="Steindorff A."/>
            <person name="Ohm R.A."/>
            <person name="Martin F."/>
            <person name="Silar P."/>
            <person name="Natvig D.O."/>
            <person name="Lalanne C."/>
            <person name="Gautier V."/>
            <person name="Ament-Velasquez S.L."/>
            <person name="Kruys A."/>
            <person name="Hutchinson M.I."/>
            <person name="Powell A.J."/>
            <person name="Barry K."/>
            <person name="Miller A.N."/>
            <person name="Grigoriev I.V."/>
            <person name="Debuchy R."/>
            <person name="Gladieux P."/>
            <person name="Hiltunen Thoren M."/>
            <person name="Johannesson H."/>
        </authorList>
    </citation>
    <scope>NUCLEOTIDE SEQUENCE [LARGE SCALE GENOMIC DNA]</scope>
    <source>
        <strain evidence="19 20">FGSC 10403</strain>
    </source>
</reference>
<feature type="domain" description="Protein kinase" evidence="18">
    <location>
        <begin position="92"/>
        <end position="549"/>
    </location>
</feature>
<evidence type="ECO:0000256" key="11">
    <source>
        <dbReference type="ARBA" id="ARBA00030980"/>
    </source>
</evidence>